<comment type="subcellular location">
    <subcellularLocation>
        <location evidence="1">Cell membrane</location>
    </subcellularLocation>
</comment>
<evidence type="ECO:0000256" key="2">
    <source>
        <dbReference type="ARBA" id="ARBA00022448"/>
    </source>
</evidence>
<dbReference type="PANTHER" id="PTHR47737:SF1">
    <property type="entry name" value="GLYCINE BETAINE_PROLINE BETAINE TRANSPORT SYSTEM PERMEASE PROTEIN PROW"/>
    <property type="match status" value="1"/>
</dbReference>
<comment type="caution">
    <text evidence="6">The sequence shown here is derived from an EMBL/GenBank/DDBJ whole genome shotgun (WGS) entry which is preliminary data.</text>
</comment>
<evidence type="ECO:0000256" key="3">
    <source>
        <dbReference type="ARBA" id="ARBA00022475"/>
    </source>
</evidence>
<dbReference type="SUPFAM" id="SSF53850">
    <property type="entry name" value="Periplasmic binding protein-like II"/>
    <property type="match status" value="2"/>
</dbReference>
<proteinExistence type="predicted"/>
<name>A0ABT0VLV1_9LACO</name>
<accession>A0ABT0VLV1</accession>
<reference evidence="6" key="1">
    <citation type="submission" date="2021-04" db="EMBL/GenBank/DDBJ databases">
        <title>Taxonomic assessment of Weissella genus.</title>
        <authorList>
            <person name="Fanelli F."/>
            <person name="Chieffi D."/>
            <person name="Dell'Aquila A."/>
            <person name="Gyu-Sung C."/>
            <person name="Franz C.M.A.P."/>
            <person name="Fusco V."/>
        </authorList>
    </citation>
    <scope>NUCLEOTIDE SEQUENCE</scope>
    <source>
        <strain evidence="6">LMG 25373</strain>
    </source>
</reference>
<feature type="domain" description="ABC-type glycine betaine transport system substrate-binding" evidence="5">
    <location>
        <begin position="29"/>
        <end position="182"/>
    </location>
</feature>
<sequence length="305" mass="33869">MQKISKHLRLSSLLVPILGLVLLLSGCASQLKAYDAQQKLGPQLNYTITGIDAGAGIMGNTQTALQVYGLKTANWQLQTSSTAAMTSALNKAIQYKQPIVITGWQPHWMFTKYKLKFLKDPKNVYGKTENIDTITRIGFKQSNPAVYKFLQNFNWTPTEMSGIMLKVNNGIDPAKAAQAYIDKHPQQVKQWLKGVAKGHGQKVTIAYVAWDSEIASTNLVKRILDKRGYQVTIQAMEAQPMWAAVATKAADISLSAWLPNTHAIYAKQYKGKYVDVRANLHGARTGLAVPTYMKNINSIEDLKNK</sequence>
<dbReference type="EMBL" id="JAGMVS010000064">
    <property type="protein sequence ID" value="MCM2437485.1"/>
    <property type="molecule type" value="Genomic_DNA"/>
</dbReference>
<keyword evidence="3" id="KW-1003">Cell membrane</keyword>
<dbReference type="Pfam" id="PF04069">
    <property type="entry name" value="OpuAC"/>
    <property type="match status" value="2"/>
</dbReference>
<dbReference type="Gene3D" id="3.10.105.10">
    <property type="entry name" value="Dipeptide-binding Protein, Domain 3"/>
    <property type="match status" value="1"/>
</dbReference>
<dbReference type="Proteomes" id="UP001057481">
    <property type="component" value="Unassembled WGS sequence"/>
</dbReference>
<dbReference type="PROSITE" id="PS51257">
    <property type="entry name" value="PROKAR_LIPOPROTEIN"/>
    <property type="match status" value="1"/>
</dbReference>
<evidence type="ECO:0000313" key="7">
    <source>
        <dbReference type="Proteomes" id="UP001057481"/>
    </source>
</evidence>
<evidence type="ECO:0000259" key="5">
    <source>
        <dbReference type="Pfam" id="PF04069"/>
    </source>
</evidence>
<dbReference type="RefSeq" id="WP_205143557.1">
    <property type="nucleotide sequence ID" value="NZ_JAFBDN010000007.1"/>
</dbReference>
<gene>
    <name evidence="6" type="ORF">KAK10_06140</name>
</gene>
<evidence type="ECO:0000313" key="6">
    <source>
        <dbReference type="EMBL" id="MCM2437485.1"/>
    </source>
</evidence>
<dbReference type="InterPro" id="IPR007210">
    <property type="entry name" value="ABC_Gly_betaine_transp_sub-bd"/>
</dbReference>
<feature type="domain" description="ABC-type glycine betaine transport system substrate-binding" evidence="5">
    <location>
        <begin position="202"/>
        <end position="304"/>
    </location>
</feature>
<dbReference type="PANTHER" id="PTHR47737">
    <property type="entry name" value="GLYCINE BETAINE/PROLINE BETAINE TRANSPORT SYSTEM PERMEASE PROTEIN PROW"/>
    <property type="match status" value="1"/>
</dbReference>
<keyword evidence="2" id="KW-0813">Transport</keyword>
<evidence type="ECO:0000256" key="4">
    <source>
        <dbReference type="ARBA" id="ARBA00023136"/>
    </source>
</evidence>
<keyword evidence="7" id="KW-1185">Reference proteome</keyword>
<protein>
    <submittedName>
        <fullName evidence="6">Glycine/betaine ABC transporter</fullName>
    </submittedName>
</protein>
<evidence type="ECO:0000256" key="1">
    <source>
        <dbReference type="ARBA" id="ARBA00004236"/>
    </source>
</evidence>
<organism evidence="6 7">
    <name type="scientific">Periweissella beninensis</name>
    <dbReference type="NCBI Taxonomy" id="504936"/>
    <lineage>
        <taxon>Bacteria</taxon>
        <taxon>Bacillati</taxon>
        <taxon>Bacillota</taxon>
        <taxon>Bacilli</taxon>
        <taxon>Lactobacillales</taxon>
        <taxon>Lactobacillaceae</taxon>
        <taxon>Periweissella</taxon>
    </lineage>
</organism>
<keyword evidence="4" id="KW-0472">Membrane</keyword>
<dbReference type="Gene3D" id="3.40.190.100">
    <property type="entry name" value="Glycine betaine-binding periplasmic protein, domain 2"/>
    <property type="match status" value="1"/>
</dbReference>